<dbReference type="Pfam" id="PF00999">
    <property type="entry name" value="Na_H_Exchanger"/>
    <property type="match status" value="1"/>
</dbReference>
<keyword evidence="4" id="KW-0050">Antiport</keyword>
<feature type="transmembrane region" description="Helical" evidence="12">
    <location>
        <begin position="309"/>
        <end position="333"/>
    </location>
</feature>
<dbReference type="InterPro" id="IPR006036">
    <property type="entry name" value="K_uptake_TrkA"/>
</dbReference>
<dbReference type="GO" id="GO:1902600">
    <property type="term" value="P:proton transmembrane transport"/>
    <property type="evidence" value="ECO:0007669"/>
    <property type="project" value="InterPro"/>
</dbReference>
<protein>
    <submittedName>
        <fullName evidence="14">Potassium transporter</fullName>
    </submittedName>
</protein>
<dbReference type="SUPFAM" id="SSF51735">
    <property type="entry name" value="NAD(P)-binding Rossmann-fold domains"/>
    <property type="match status" value="1"/>
</dbReference>
<comment type="subcellular location">
    <subcellularLocation>
        <location evidence="1">Endomembrane system</location>
        <topology evidence="1">Multi-pass membrane protein</topology>
    </subcellularLocation>
</comment>
<dbReference type="Gene3D" id="3.40.50.720">
    <property type="entry name" value="NAD(P)-binding Rossmann-like Domain"/>
    <property type="match status" value="1"/>
</dbReference>
<evidence type="ECO:0000259" key="13">
    <source>
        <dbReference type="PROSITE" id="PS51201"/>
    </source>
</evidence>
<keyword evidence="10" id="KW-0406">Ion transport</keyword>
<dbReference type="FunFam" id="3.40.50.720:FF:000036">
    <property type="entry name" value="Glutathione-regulated potassium-efflux system protein KefB"/>
    <property type="match status" value="1"/>
</dbReference>
<evidence type="ECO:0000256" key="6">
    <source>
        <dbReference type="ARBA" id="ARBA00022538"/>
    </source>
</evidence>
<dbReference type="AlphaFoldDB" id="A0A0F5LRN9"/>
<accession>A0A0F5LRN9</accession>
<dbReference type="InterPro" id="IPR038770">
    <property type="entry name" value="Na+/solute_symporter_sf"/>
</dbReference>
<evidence type="ECO:0000313" key="14">
    <source>
        <dbReference type="EMBL" id="KKB84971.1"/>
    </source>
</evidence>
<dbReference type="PRINTS" id="PR00335">
    <property type="entry name" value="KUPTAKETRKA"/>
</dbReference>
<comment type="similarity">
    <text evidence="2">Belongs to the monovalent cation:proton antiporter 2 (CPA2) transporter (TC 2.A.37) family.</text>
</comment>
<gene>
    <name evidence="14" type="ORF">VW29_09175</name>
</gene>
<keyword evidence="11 12" id="KW-0472">Membrane</keyword>
<proteinExistence type="inferred from homology"/>
<feature type="transmembrane region" description="Helical" evidence="12">
    <location>
        <begin position="21"/>
        <end position="39"/>
    </location>
</feature>
<feature type="transmembrane region" description="Helical" evidence="12">
    <location>
        <begin position="193"/>
        <end position="213"/>
    </location>
</feature>
<dbReference type="InterPro" id="IPR004771">
    <property type="entry name" value="K/H_exchanger"/>
</dbReference>
<comment type="caution">
    <text evidence="14">The sequence shown here is derived from an EMBL/GenBank/DDBJ whole genome shotgun (WGS) entry which is preliminary data.</text>
</comment>
<evidence type="ECO:0000256" key="3">
    <source>
        <dbReference type="ARBA" id="ARBA00022448"/>
    </source>
</evidence>
<dbReference type="PANTHER" id="PTHR46157">
    <property type="entry name" value="K(+) EFFLUX ANTIPORTER 3, CHLOROPLASTIC"/>
    <property type="match status" value="1"/>
</dbReference>
<feature type="transmembrane region" description="Helical" evidence="12">
    <location>
        <begin position="285"/>
        <end position="303"/>
    </location>
</feature>
<dbReference type="PANTHER" id="PTHR46157:SF8">
    <property type="entry name" value="GLUTATHIONE-REGULATED POTASSIUM-EFFLUX SYSTEM PROTEIN"/>
    <property type="match status" value="1"/>
</dbReference>
<keyword evidence="9 12" id="KW-1133">Transmembrane helix</keyword>
<evidence type="ECO:0000256" key="4">
    <source>
        <dbReference type="ARBA" id="ARBA00022449"/>
    </source>
</evidence>
<feature type="transmembrane region" description="Helical" evidence="12">
    <location>
        <begin position="233"/>
        <end position="250"/>
    </location>
</feature>
<keyword evidence="8" id="KW-0630">Potassium</keyword>
<dbReference type="Pfam" id="PF02254">
    <property type="entry name" value="TrkA_N"/>
    <property type="match status" value="1"/>
</dbReference>
<reference evidence="14 15" key="1">
    <citation type="submission" date="2015-03" db="EMBL/GenBank/DDBJ databases">
        <authorList>
            <person name="Hassan Y.I."/>
            <person name="Lepp D."/>
            <person name="Zhou T."/>
        </authorList>
    </citation>
    <scope>NUCLEOTIDE SEQUENCE [LARGE SCALE GENOMIC DNA]</scope>
    <source>
        <strain evidence="14 15">DSM 17137</strain>
    </source>
</reference>
<evidence type="ECO:0000256" key="12">
    <source>
        <dbReference type="SAM" id="Phobius"/>
    </source>
</evidence>
<keyword evidence="5" id="KW-1003">Cell membrane</keyword>
<feature type="transmembrane region" description="Helical" evidence="12">
    <location>
        <begin position="128"/>
        <end position="146"/>
    </location>
</feature>
<keyword evidence="7 12" id="KW-0812">Transmembrane</keyword>
<evidence type="ECO:0000256" key="2">
    <source>
        <dbReference type="ARBA" id="ARBA00005551"/>
    </source>
</evidence>
<dbReference type="GO" id="GO:0015297">
    <property type="term" value="F:antiporter activity"/>
    <property type="evidence" value="ECO:0007669"/>
    <property type="project" value="UniProtKB-KW"/>
</dbReference>
<dbReference type="STRING" id="1121477.SAMN02745223_01626"/>
<feature type="transmembrane region" description="Helical" evidence="12">
    <location>
        <begin position="373"/>
        <end position="396"/>
    </location>
</feature>
<dbReference type="Gene3D" id="1.20.1530.20">
    <property type="match status" value="1"/>
</dbReference>
<feature type="domain" description="RCK N-terminal" evidence="13">
    <location>
        <begin position="414"/>
        <end position="530"/>
    </location>
</feature>
<evidence type="ECO:0000256" key="8">
    <source>
        <dbReference type="ARBA" id="ARBA00022958"/>
    </source>
</evidence>
<evidence type="ECO:0000256" key="7">
    <source>
        <dbReference type="ARBA" id="ARBA00022692"/>
    </source>
</evidence>
<organism evidence="14 15">
    <name type="scientific">Devosia limi DSM 17137</name>
    <dbReference type="NCBI Taxonomy" id="1121477"/>
    <lineage>
        <taxon>Bacteria</taxon>
        <taxon>Pseudomonadati</taxon>
        <taxon>Pseudomonadota</taxon>
        <taxon>Alphaproteobacteria</taxon>
        <taxon>Hyphomicrobiales</taxon>
        <taxon>Devosiaceae</taxon>
        <taxon>Devosia</taxon>
    </lineage>
</organism>
<dbReference type="InterPro" id="IPR036291">
    <property type="entry name" value="NAD(P)-bd_dom_sf"/>
</dbReference>
<dbReference type="PATRIC" id="fig|1121477.3.peg.2935"/>
<dbReference type="GO" id="GO:0012505">
    <property type="term" value="C:endomembrane system"/>
    <property type="evidence" value="ECO:0007669"/>
    <property type="project" value="UniProtKB-SubCell"/>
</dbReference>
<feature type="transmembrane region" description="Helical" evidence="12">
    <location>
        <begin position="101"/>
        <end position="122"/>
    </location>
</feature>
<keyword evidence="6" id="KW-0633">Potassium transport</keyword>
<evidence type="ECO:0000256" key="9">
    <source>
        <dbReference type="ARBA" id="ARBA00022989"/>
    </source>
</evidence>
<keyword evidence="3" id="KW-0813">Transport</keyword>
<keyword evidence="15" id="KW-1185">Reference proteome</keyword>
<evidence type="ECO:0000256" key="1">
    <source>
        <dbReference type="ARBA" id="ARBA00004127"/>
    </source>
</evidence>
<sequence>MRVAGEAVGHAAEAAAHGIDLVPVVVLLAAGVIGVPLFKRLGLGSVLGYLAAGLLLGPSGIALITDPGAVLSAAELGVVMFLFIIGLEMEPSKLWALRKQIFGLGIIQVTICGALLTGVGILLGFTPVVAFIFGMGFVLTSTAIVMQLLGERGDLVTDSGQKMVSILLLEDLAIVPLLGVVAILAPHTGDQGLLARFAGIGIALGAVLLLIFLGRRIMNPFFALLAGTKLREVMTAGALLVVLGAALLFQVSGLSMAMGAFLAGVLLSTSTFRHQLEADVEPFRGILLGLFFLAVGMSLDLAIAAENWIIIATSVVAYMLVKAIAIYVIARLLKSSHGEALERAVLMSQGGEFAFVLYTTAAAVGIIDAPTNAIFTATVIISMVLTPLAIIGLRFAMPKSTQSMEGVEEADGLSSKILLIGFGRFGQIASQPLLAMRHSVSIIDNDTEMIRAAAQIGFKIYYGDGTRLDILHAAGAGSADIILVCIDNKTNTTRIAELLRDEFPLAKVMARAFDRGHAIELIRAGVDFQIRESFESALAFGGEAIRRLGATAEEADDVVAGVRERDRQRFELQMAGGEQMAGRHLLISNAEDQAREGGVAVDPEQVEETVANSTHASAPV</sequence>
<dbReference type="GO" id="GO:0015079">
    <property type="term" value="F:potassium ion transmembrane transporter activity"/>
    <property type="evidence" value="ECO:0007669"/>
    <property type="project" value="InterPro"/>
</dbReference>
<dbReference type="NCBIfam" id="TIGR00932">
    <property type="entry name" value="2a37"/>
    <property type="match status" value="1"/>
</dbReference>
<dbReference type="OrthoDB" id="9781411at2"/>
<feature type="transmembrane region" description="Helical" evidence="12">
    <location>
        <begin position="70"/>
        <end position="89"/>
    </location>
</feature>
<feature type="transmembrane region" description="Helical" evidence="12">
    <location>
        <begin position="46"/>
        <end position="64"/>
    </location>
</feature>
<dbReference type="Proteomes" id="UP000033608">
    <property type="component" value="Unassembled WGS sequence"/>
</dbReference>
<feature type="transmembrane region" description="Helical" evidence="12">
    <location>
        <begin position="345"/>
        <end position="367"/>
    </location>
</feature>
<dbReference type="InterPro" id="IPR003148">
    <property type="entry name" value="RCK_N"/>
</dbReference>
<dbReference type="InterPro" id="IPR006153">
    <property type="entry name" value="Cation/H_exchanger_TM"/>
</dbReference>
<dbReference type="EMBL" id="LAJF01000062">
    <property type="protein sequence ID" value="KKB84971.1"/>
    <property type="molecule type" value="Genomic_DNA"/>
</dbReference>
<dbReference type="GO" id="GO:0005886">
    <property type="term" value="C:plasma membrane"/>
    <property type="evidence" value="ECO:0007669"/>
    <property type="project" value="InterPro"/>
</dbReference>
<evidence type="ECO:0000256" key="10">
    <source>
        <dbReference type="ARBA" id="ARBA00023065"/>
    </source>
</evidence>
<evidence type="ECO:0000256" key="5">
    <source>
        <dbReference type="ARBA" id="ARBA00022475"/>
    </source>
</evidence>
<evidence type="ECO:0000256" key="11">
    <source>
        <dbReference type="ARBA" id="ARBA00023136"/>
    </source>
</evidence>
<evidence type="ECO:0000313" key="15">
    <source>
        <dbReference type="Proteomes" id="UP000033608"/>
    </source>
</evidence>
<name>A0A0F5LRN9_9HYPH</name>
<dbReference type="PROSITE" id="PS51201">
    <property type="entry name" value="RCK_N"/>
    <property type="match status" value="1"/>
</dbReference>
<feature type="transmembrane region" description="Helical" evidence="12">
    <location>
        <begin position="167"/>
        <end position="187"/>
    </location>
</feature>